<dbReference type="KEGG" id="gac:GACE_0983"/>
<dbReference type="STRING" id="565033.GACE_0983"/>
<dbReference type="AlphaFoldDB" id="A0A0A7GDB5"/>
<organism evidence="1 2">
    <name type="scientific">Geoglobus acetivorans</name>
    <dbReference type="NCBI Taxonomy" id="565033"/>
    <lineage>
        <taxon>Archaea</taxon>
        <taxon>Methanobacteriati</taxon>
        <taxon>Methanobacteriota</taxon>
        <taxon>Archaeoglobi</taxon>
        <taxon>Archaeoglobales</taxon>
        <taxon>Archaeoglobaceae</taxon>
        <taxon>Geoglobus</taxon>
    </lineage>
</organism>
<accession>A0A0A7GDB5</accession>
<dbReference type="RefSeq" id="WP_048091634.1">
    <property type="nucleotide sequence ID" value="NZ_CP009552.1"/>
</dbReference>
<dbReference type="HOGENOM" id="CLU_833135_0_0_2"/>
<dbReference type="eggNOG" id="arCOG10924">
    <property type="taxonomic scope" value="Archaea"/>
</dbReference>
<dbReference type="EMBL" id="CP009552">
    <property type="protein sequence ID" value="AIY90029.1"/>
    <property type="molecule type" value="Genomic_DNA"/>
</dbReference>
<name>A0A0A7GDB5_GEOAI</name>
<proteinExistence type="predicted"/>
<protein>
    <submittedName>
        <fullName evidence="1">Uncharacterized protein</fullName>
    </submittedName>
</protein>
<evidence type="ECO:0000313" key="2">
    <source>
        <dbReference type="Proteomes" id="UP000030624"/>
    </source>
</evidence>
<reference evidence="1 2" key="1">
    <citation type="journal article" date="2015" name="Appl. Environ. Microbiol.">
        <title>The Geoglobus acetivorans genome: Fe(III) reduction, acetate utilization, autotrophic growth, and degradation of aromatic compounds in a hyperthermophilic archaeon.</title>
        <authorList>
            <person name="Mardanov A.V."/>
            <person name="Slododkina G.B."/>
            <person name="Slobodkin A.I."/>
            <person name="Beletsky A.V."/>
            <person name="Gavrilov S.N."/>
            <person name="Kublanov I.V."/>
            <person name="Bonch-Osmolovskaya E.A."/>
            <person name="Skryabin K.G."/>
            <person name="Ravin N.V."/>
        </authorList>
    </citation>
    <scope>NUCLEOTIDE SEQUENCE [LARGE SCALE GENOMIC DNA]</scope>
    <source>
        <strain evidence="1 2">SBH6</strain>
    </source>
</reference>
<sequence>MDMIARPLSPEQIRNIARDVIREQIGTIPSPGEPELTRTKIDNVSRQVYIVPIKVFHPVLIADPVTARARKIRFKNLGNVGQIVIDAFNGTVLQRTHVVDLKKAVRRKLEEISATVDKILVRVEAQKFASLPLSEHIHTPVEDIISAVMLLDKINIYEQIDPLPDDERIKYMEILRILSEAGLVEIVDDTVLPGNILIELESRFESHEDVLKNALAHFFEVGYEYIDTIRIVLGPYLVITRKIYEISVESGELIPMEFSVIKSLFEKEYVPSQAKIKVLKLPRYLVQLERVNLLKHTHEDGKECWVGVEDTFKKLMEAEDISKVLEGIVETSF</sequence>
<evidence type="ECO:0000313" key="1">
    <source>
        <dbReference type="EMBL" id="AIY90029.1"/>
    </source>
</evidence>
<dbReference type="Proteomes" id="UP000030624">
    <property type="component" value="Chromosome"/>
</dbReference>
<dbReference type="GeneID" id="24797572"/>
<gene>
    <name evidence="1" type="ORF">GACE_0983</name>
</gene>